<feature type="transmembrane region" description="Helical" evidence="7">
    <location>
        <begin position="139"/>
        <end position="161"/>
    </location>
</feature>
<reference evidence="8 9" key="1">
    <citation type="journal article" date="2011" name="Stand. Genomic Sci.">
        <title>Complete genome sequence of the halophilic and highly halotolerant Chromohalobacter salexigens type strain (1H11(T)).</title>
        <authorList>
            <person name="Copeland A."/>
            <person name="O'Connor K."/>
            <person name="Lucas S."/>
            <person name="Lapidus A."/>
            <person name="Berry K.W."/>
            <person name="Detter J.C."/>
            <person name="Del Rio T.G."/>
            <person name="Hammon N."/>
            <person name="Dalin E."/>
            <person name="Tice H."/>
            <person name="Pitluck S."/>
            <person name="Bruce D."/>
            <person name="Goodwin L."/>
            <person name="Han C."/>
            <person name="Tapia R."/>
            <person name="Saunders E."/>
            <person name="Schmutz J."/>
            <person name="Brettin T."/>
            <person name="Larimer F."/>
            <person name="Land M."/>
            <person name="Hauser L."/>
            <person name="Vargas C."/>
            <person name="Nieto J.J."/>
            <person name="Kyrpides N.C."/>
            <person name="Ivanova N."/>
            <person name="Goker M."/>
            <person name="Klenk H.P."/>
            <person name="Csonka L.N."/>
            <person name="Woyke T."/>
        </authorList>
    </citation>
    <scope>NUCLEOTIDE SEQUENCE [LARGE SCALE GENOMIC DNA]</scope>
    <source>
        <strain evidence="9">ATCC BAA-138 / DSM 3043 / CIP 106854 / NCIMB 13768 / 1H11</strain>
    </source>
</reference>
<evidence type="ECO:0000256" key="5">
    <source>
        <dbReference type="ARBA" id="ARBA00022989"/>
    </source>
</evidence>
<evidence type="ECO:0000256" key="1">
    <source>
        <dbReference type="ARBA" id="ARBA00004141"/>
    </source>
</evidence>
<sequence>MSADSPVYHLEDRPGPLASLLAAFQHVLASFVGIIAPSLIVGGALGLEQYLPYLLSMALFVSGVATWIQSQRLGPLGSGLLSIQGTSFSFVAALIAAGQAARTDGASDEAVIATLIGVCAMGSFIEIALGGMLHRLKRIITPTVTGVVVTLIGLSLVKVGVTDMAGGVGAEDFGSLANLGLAALVIVVVLACQMSRHPWLRIGSVFYGLVIVVVLACQMSRHPWLRIGSVFYGLVIGCVAAVFTGHFNAELESLRWFALPQPLRFGIGFDWAAFVPVAFIFLVTAIETVGDLTGTARASGEPISGPVHQRRLRGGVLADGVNSLLAALFNTFPNTTFSQNTGVVQLTGVASRHVGRYVAAILLMLGLVPALGSVLQYIPRPVLGAATTLMFGLIAVSGIRILSDQAMTRKTIMTIAVSLGMGLGVQLVPEALSGLPDTARQIFASPITTGGLSAILCTLLLPGGAPAPEEAHQPQAGVTPRRSS</sequence>
<feature type="transmembrane region" description="Helical" evidence="7">
    <location>
        <begin position="80"/>
        <end position="98"/>
    </location>
</feature>
<dbReference type="AlphaFoldDB" id="Q1QWM1"/>
<comment type="similarity">
    <text evidence="2">Belongs to the nucleobase:cation symporter-2 (NCS2) (TC 2.A.40) family.</text>
</comment>
<dbReference type="OrthoDB" id="9805749at2"/>
<dbReference type="PANTHER" id="PTHR42810:SF2">
    <property type="entry name" value="PURINE PERMEASE C1399.01C-RELATED"/>
    <property type="match status" value="1"/>
</dbReference>
<accession>Q1QWM1</accession>
<dbReference type="Pfam" id="PF00860">
    <property type="entry name" value="Xan_ur_permease"/>
    <property type="match status" value="1"/>
</dbReference>
<dbReference type="GeneID" id="95334497"/>
<keyword evidence="5 7" id="KW-1133">Transmembrane helix</keyword>
<dbReference type="Proteomes" id="UP000000239">
    <property type="component" value="Chromosome"/>
</dbReference>
<evidence type="ECO:0000313" key="9">
    <source>
        <dbReference type="Proteomes" id="UP000000239"/>
    </source>
</evidence>
<dbReference type="InterPro" id="IPR006043">
    <property type="entry name" value="NCS2"/>
</dbReference>
<feature type="transmembrane region" description="Helical" evidence="7">
    <location>
        <begin position="384"/>
        <end position="403"/>
    </location>
</feature>
<dbReference type="KEGG" id="csa:Csal_1785"/>
<evidence type="ECO:0000256" key="6">
    <source>
        <dbReference type="ARBA" id="ARBA00023136"/>
    </source>
</evidence>
<proteinExistence type="inferred from homology"/>
<organism evidence="8 9">
    <name type="scientific">Chromohalobacter israelensis (strain ATCC BAA-138 / DSM 3043 / CIP 106854 / NCIMB 13768 / 1H11)</name>
    <name type="common">Chromohalobacter salexigens</name>
    <dbReference type="NCBI Taxonomy" id="290398"/>
    <lineage>
        <taxon>Bacteria</taxon>
        <taxon>Pseudomonadati</taxon>
        <taxon>Pseudomonadota</taxon>
        <taxon>Gammaproteobacteria</taxon>
        <taxon>Oceanospirillales</taxon>
        <taxon>Halomonadaceae</taxon>
        <taxon>Chromohalobacter</taxon>
    </lineage>
</organism>
<dbReference type="eggNOG" id="COG2233">
    <property type="taxonomic scope" value="Bacteria"/>
</dbReference>
<evidence type="ECO:0000256" key="4">
    <source>
        <dbReference type="ARBA" id="ARBA00022692"/>
    </source>
</evidence>
<dbReference type="GO" id="GO:0005886">
    <property type="term" value="C:plasma membrane"/>
    <property type="evidence" value="ECO:0007669"/>
    <property type="project" value="TreeGrafter"/>
</dbReference>
<dbReference type="STRING" id="290398.Csal_1785"/>
<dbReference type="InterPro" id="IPR006042">
    <property type="entry name" value="Xan_ur_permease"/>
</dbReference>
<dbReference type="RefSeq" id="WP_011507083.1">
    <property type="nucleotide sequence ID" value="NC_007963.1"/>
</dbReference>
<feature type="transmembrane region" description="Helical" evidence="7">
    <location>
        <begin position="198"/>
        <end position="217"/>
    </location>
</feature>
<evidence type="ECO:0000256" key="7">
    <source>
        <dbReference type="SAM" id="Phobius"/>
    </source>
</evidence>
<keyword evidence="3" id="KW-0813">Transport</keyword>
<feature type="transmembrane region" description="Helical" evidence="7">
    <location>
        <begin position="50"/>
        <end position="68"/>
    </location>
</feature>
<gene>
    <name evidence="8" type="ordered locus">Csal_1785</name>
</gene>
<evidence type="ECO:0000256" key="3">
    <source>
        <dbReference type="ARBA" id="ARBA00022448"/>
    </source>
</evidence>
<feature type="transmembrane region" description="Helical" evidence="7">
    <location>
        <begin position="20"/>
        <end position="43"/>
    </location>
</feature>
<feature type="transmembrane region" description="Helical" evidence="7">
    <location>
        <begin position="110"/>
        <end position="133"/>
    </location>
</feature>
<feature type="transmembrane region" description="Helical" evidence="7">
    <location>
        <begin position="357"/>
        <end position="378"/>
    </location>
</feature>
<name>Q1QWM1_CHRI1</name>
<keyword evidence="6 7" id="KW-0472">Membrane</keyword>
<dbReference type="NCBIfam" id="NF037981">
    <property type="entry name" value="NCS2_1"/>
    <property type="match status" value="1"/>
</dbReference>
<evidence type="ECO:0000256" key="2">
    <source>
        <dbReference type="ARBA" id="ARBA00008821"/>
    </source>
</evidence>
<dbReference type="PROSITE" id="PS01116">
    <property type="entry name" value="XANTH_URACIL_PERMASE"/>
    <property type="match status" value="1"/>
</dbReference>
<dbReference type="EMBL" id="CP000285">
    <property type="protein sequence ID" value="ABE59137.1"/>
    <property type="molecule type" value="Genomic_DNA"/>
</dbReference>
<comment type="subcellular location">
    <subcellularLocation>
        <location evidence="1">Membrane</location>
        <topology evidence="1">Multi-pass membrane protein</topology>
    </subcellularLocation>
</comment>
<dbReference type="PANTHER" id="PTHR42810">
    <property type="entry name" value="PURINE PERMEASE C1399.01C-RELATED"/>
    <property type="match status" value="1"/>
</dbReference>
<keyword evidence="9" id="KW-1185">Reference proteome</keyword>
<evidence type="ECO:0000313" key="8">
    <source>
        <dbReference type="EMBL" id="ABE59137.1"/>
    </source>
</evidence>
<feature type="transmembrane region" description="Helical" evidence="7">
    <location>
        <begin position="269"/>
        <end position="289"/>
    </location>
</feature>
<keyword evidence="4 7" id="KW-0812">Transmembrane</keyword>
<feature type="transmembrane region" description="Helical" evidence="7">
    <location>
        <begin position="173"/>
        <end position="192"/>
    </location>
</feature>
<dbReference type="HOGENOM" id="CLU_017959_8_0_6"/>
<dbReference type="GO" id="GO:0042907">
    <property type="term" value="F:xanthine transmembrane transporter activity"/>
    <property type="evidence" value="ECO:0007669"/>
    <property type="project" value="TreeGrafter"/>
</dbReference>
<protein>
    <submittedName>
        <fullName evidence="8">Uracil-xanthine permease</fullName>
    </submittedName>
</protein>
<feature type="transmembrane region" description="Helical" evidence="7">
    <location>
        <begin position="229"/>
        <end position="249"/>
    </location>
</feature>